<evidence type="ECO:0000259" key="3">
    <source>
        <dbReference type="Pfam" id="PF25019"/>
    </source>
</evidence>
<evidence type="ECO:0000313" key="5">
    <source>
        <dbReference type="Proteomes" id="UP001055439"/>
    </source>
</evidence>
<dbReference type="SUPFAM" id="SSF52540">
    <property type="entry name" value="P-loop containing nucleoside triphosphate hydrolases"/>
    <property type="match status" value="1"/>
</dbReference>
<dbReference type="EMBL" id="CP097508">
    <property type="protein sequence ID" value="URE12895.1"/>
    <property type="molecule type" value="Genomic_DNA"/>
</dbReference>
<feature type="domain" description="Disease resistance R13L4/SHOC-2-like LRR" evidence="2">
    <location>
        <begin position="524"/>
        <end position="603"/>
    </location>
</feature>
<keyword evidence="5" id="KW-1185">Reference proteome</keyword>
<sequence length="1000" mass="114556">MAGVDLRHILLDLLPSPDMTKQCRELRIHHHLEKIVADLWAINAVVRDATMRAWRQPDVEMWMADAGAAIRDATMRAGRQPDVEMWMADAGAAIADVRNLLDRILDWPGRAAAPSNRLLRPFLGIRVAFRLYILQELKEMGLRLKELVRRETDLDLRKEMMDAMDPCDEEYSDVLGDEVVGRDEDRDNIIEILQQNQSSSNGEPFVIEIRDERSFGSLSSMGKTTLARMIYHHPWVRQHFQHRIWVDVSMGLSLDPVSIGREFARRITGESCDHLRSHQAIWLLVNERLGQGRDYSLDGLSEDAWIKLFMRGAFIGPAKQDKANTRTNQIAKQQYTSSKGSPILAKTLGSIFRYTEVSQWQEVVDALSSYSDVRHSQHFKLMRLQNLSTIPARLALYSSLCNLGWYDYFREDFMHMMITEDLMPQQSFDAKKMYDLAEKIRFDFATTDYYLTTRIGQDSTRIPKQCCHLCLLVDSDSDDASTFPTALSVGGTNRLRTLILLTDEWMVRRGKRCQIIEIPAAMFTNLVHLRILHLSHCRIRELPNTTAKLVSLRYLNLSYTETQALPKHLSNLQNLKILNLAHCEEFRRLPGWIDEFKKLLILKLAYCHKLQMLPESITALTNLLELDVECCQWLVKLPDDLDSMKKLTMLNVDKCVSLTRLSHGIGQLTNLQKLSVHATTDSLASVILELQSLVNLKELRLKKLDGLSSVKDAQALKLKDKIFLKYLALCWEWWNTEVELVTNASLLHEQILEDLRPSLALKNLEIVSYMGKKLPSWLACQEGYLRHLTEIKLVNLRKCERLPPLGQLPGLETVEISGMDSISAVDDAFYGDGDGGTFPRLNSLVFSEMPMLERWLKAKGEGATFPKVWTLTLIQCPKFKELHVRPSTRIYTISLWLNNDKLLTSGFVGWQNLEGVGELEISGCEEMRCLPPGIKHLESLYRLQISRCNSLISLPDWLAELKSLVSLSVRDCAMLSFVPERLKQSPYFRMRIEGCPKLEL</sequence>
<dbReference type="InterPro" id="IPR032675">
    <property type="entry name" value="LRR_dom_sf"/>
</dbReference>
<dbReference type="InterPro" id="IPR055414">
    <property type="entry name" value="LRR_R13L4/SHOC2-like"/>
</dbReference>
<dbReference type="SUPFAM" id="SSF52058">
    <property type="entry name" value="L domain-like"/>
    <property type="match status" value="1"/>
</dbReference>
<dbReference type="InterPro" id="IPR056789">
    <property type="entry name" value="LRR_R13L1-DRL21"/>
</dbReference>
<organism evidence="4 5">
    <name type="scientific">Musa troglodytarum</name>
    <name type="common">fe'i banana</name>
    <dbReference type="NCBI Taxonomy" id="320322"/>
    <lineage>
        <taxon>Eukaryota</taxon>
        <taxon>Viridiplantae</taxon>
        <taxon>Streptophyta</taxon>
        <taxon>Embryophyta</taxon>
        <taxon>Tracheophyta</taxon>
        <taxon>Spermatophyta</taxon>
        <taxon>Magnoliopsida</taxon>
        <taxon>Liliopsida</taxon>
        <taxon>Zingiberales</taxon>
        <taxon>Musaceae</taxon>
        <taxon>Musa</taxon>
    </lineage>
</organism>
<evidence type="ECO:0000259" key="2">
    <source>
        <dbReference type="Pfam" id="PF23598"/>
    </source>
</evidence>
<dbReference type="PANTHER" id="PTHR47186">
    <property type="entry name" value="LEUCINE-RICH REPEAT-CONTAINING PROTEIN 57"/>
    <property type="match status" value="1"/>
</dbReference>
<gene>
    <name evidence="4" type="ORF">MUK42_28614</name>
</gene>
<dbReference type="Gene3D" id="3.80.10.10">
    <property type="entry name" value="Ribonuclease Inhibitor"/>
    <property type="match status" value="3"/>
</dbReference>
<name>A0A9E7GDX1_9LILI</name>
<proteinExistence type="predicted"/>
<feature type="domain" description="R13L1/DRL21-like LRR repeat region" evidence="3">
    <location>
        <begin position="688"/>
        <end position="819"/>
    </location>
</feature>
<dbReference type="InterPro" id="IPR001611">
    <property type="entry name" value="Leu-rich_rpt"/>
</dbReference>
<accession>A0A9E7GDX1</accession>
<dbReference type="InterPro" id="IPR027417">
    <property type="entry name" value="P-loop_NTPase"/>
</dbReference>
<dbReference type="PRINTS" id="PR00364">
    <property type="entry name" value="DISEASERSIST"/>
</dbReference>
<dbReference type="OrthoDB" id="678339at2759"/>
<dbReference type="Gene3D" id="3.40.50.300">
    <property type="entry name" value="P-loop containing nucleotide triphosphate hydrolases"/>
    <property type="match status" value="1"/>
</dbReference>
<dbReference type="PROSITE" id="PS51450">
    <property type="entry name" value="LRR"/>
    <property type="match status" value="1"/>
</dbReference>
<dbReference type="AlphaFoldDB" id="A0A9E7GDX1"/>
<protein>
    <submittedName>
        <fullName evidence="4">Resistance protein</fullName>
    </submittedName>
</protein>
<dbReference type="PANTHER" id="PTHR47186:SF38">
    <property type="entry name" value="NB-ARC DOMAIN-CONTAINING PROTEIN"/>
    <property type="match status" value="1"/>
</dbReference>
<dbReference type="Pfam" id="PF25019">
    <property type="entry name" value="LRR_R13L1-DRL21"/>
    <property type="match status" value="1"/>
</dbReference>
<evidence type="ECO:0000256" key="1">
    <source>
        <dbReference type="ARBA" id="ARBA00022737"/>
    </source>
</evidence>
<reference evidence="4" key="1">
    <citation type="submission" date="2022-05" db="EMBL/GenBank/DDBJ databases">
        <title>The Musa troglodytarum L. genome provides insights into the mechanism of non-climacteric behaviour and enrichment of carotenoids.</title>
        <authorList>
            <person name="Wang J."/>
        </authorList>
    </citation>
    <scope>NUCLEOTIDE SEQUENCE</scope>
    <source>
        <tissue evidence="4">Leaf</tissue>
    </source>
</reference>
<dbReference type="Pfam" id="PF23598">
    <property type="entry name" value="LRR_14"/>
    <property type="match status" value="1"/>
</dbReference>
<dbReference type="Proteomes" id="UP001055439">
    <property type="component" value="Chromosome 6"/>
</dbReference>
<evidence type="ECO:0000313" key="4">
    <source>
        <dbReference type="EMBL" id="URE12895.1"/>
    </source>
</evidence>
<keyword evidence="1" id="KW-0677">Repeat</keyword>